<evidence type="ECO:0000256" key="2">
    <source>
        <dbReference type="PROSITE-ProRule" id="PRU00176"/>
    </source>
</evidence>
<dbReference type="InterPro" id="IPR012677">
    <property type="entry name" value="Nucleotide-bd_a/b_plait_sf"/>
</dbReference>
<dbReference type="InterPro" id="IPR000504">
    <property type="entry name" value="RRM_dom"/>
</dbReference>
<sequence length="155" mass="17703">MSTSSKFESEIEEESKILKEIQNEMVESMEKKTISPSEEDQKEIDARSVFVGNVDFNATIEELEEHFKGCGMIVRCTIPKDKYTRKQKNIAFIEFESAESLENALAMSGSMFRNRKIVVTSKRTNRPGMGVQRGGKRVIVKYVYGQTPRGKFSPY</sequence>
<feature type="domain" description="RRM" evidence="4">
    <location>
        <begin position="47"/>
        <end position="124"/>
    </location>
</feature>
<feature type="coiled-coil region" evidence="3">
    <location>
        <begin position="4"/>
        <end position="31"/>
    </location>
</feature>
<dbReference type="InterPro" id="IPR035979">
    <property type="entry name" value="RBD_domain_sf"/>
</dbReference>
<keyword evidence="3" id="KW-0175">Coiled coil</keyword>
<evidence type="ECO:0000256" key="1">
    <source>
        <dbReference type="ARBA" id="ARBA00022884"/>
    </source>
</evidence>
<protein>
    <submittedName>
        <fullName evidence="6">RRM domain-containing protein</fullName>
    </submittedName>
</protein>
<dbReference type="eggNOG" id="KOG4209">
    <property type="taxonomic scope" value="Eukaryota"/>
</dbReference>
<dbReference type="Gene3D" id="3.30.70.330">
    <property type="match status" value="1"/>
</dbReference>
<keyword evidence="1 2" id="KW-0694">RNA-binding</keyword>
<dbReference type="Proteomes" id="UP000095282">
    <property type="component" value="Unplaced"/>
</dbReference>
<dbReference type="GO" id="GO:0005634">
    <property type="term" value="C:nucleus"/>
    <property type="evidence" value="ECO:0007669"/>
    <property type="project" value="TreeGrafter"/>
</dbReference>
<dbReference type="AlphaFoldDB" id="A0A1I7TAC9"/>
<reference evidence="6" key="1">
    <citation type="submission" date="2016-11" db="UniProtKB">
        <authorList>
            <consortium name="WormBaseParasite"/>
        </authorList>
    </citation>
    <scope>IDENTIFICATION</scope>
</reference>
<evidence type="ECO:0000256" key="3">
    <source>
        <dbReference type="SAM" id="Coils"/>
    </source>
</evidence>
<name>A0A1I7TAC9_9PELO</name>
<dbReference type="PANTHER" id="PTHR23236:SF23">
    <property type="entry name" value="RNA-BINDING PROTEIN EEED8.12-RELATED"/>
    <property type="match status" value="1"/>
</dbReference>
<dbReference type="PROSITE" id="PS50102">
    <property type="entry name" value="RRM"/>
    <property type="match status" value="1"/>
</dbReference>
<dbReference type="CDD" id="cd12306">
    <property type="entry name" value="RRM_II_PABPs"/>
    <property type="match status" value="1"/>
</dbReference>
<dbReference type="PANTHER" id="PTHR23236">
    <property type="entry name" value="EUKARYOTIC TRANSLATION INITIATION FACTOR 4B/4H"/>
    <property type="match status" value="1"/>
</dbReference>
<organism evidence="5 6">
    <name type="scientific">Caenorhabditis tropicalis</name>
    <dbReference type="NCBI Taxonomy" id="1561998"/>
    <lineage>
        <taxon>Eukaryota</taxon>
        <taxon>Metazoa</taxon>
        <taxon>Ecdysozoa</taxon>
        <taxon>Nematoda</taxon>
        <taxon>Chromadorea</taxon>
        <taxon>Rhabditida</taxon>
        <taxon>Rhabditina</taxon>
        <taxon>Rhabditomorpha</taxon>
        <taxon>Rhabditoidea</taxon>
        <taxon>Rhabditidae</taxon>
        <taxon>Peloderinae</taxon>
        <taxon>Caenorhabditis</taxon>
    </lineage>
</organism>
<dbReference type="WBParaSite" id="Csp11.Scaffold563.g3988.t1">
    <property type="protein sequence ID" value="Csp11.Scaffold563.g3988.t1"/>
    <property type="gene ID" value="Csp11.Scaffold563.g3988"/>
</dbReference>
<dbReference type="STRING" id="1561998.A0A1I7TAC9"/>
<dbReference type="SUPFAM" id="SSF54928">
    <property type="entry name" value="RNA-binding domain, RBD"/>
    <property type="match status" value="1"/>
</dbReference>
<dbReference type="GO" id="GO:0008143">
    <property type="term" value="F:poly(A) binding"/>
    <property type="evidence" value="ECO:0007669"/>
    <property type="project" value="TreeGrafter"/>
</dbReference>
<dbReference type="Pfam" id="PF00076">
    <property type="entry name" value="RRM_1"/>
    <property type="match status" value="1"/>
</dbReference>
<evidence type="ECO:0000259" key="4">
    <source>
        <dbReference type="PROSITE" id="PS50102"/>
    </source>
</evidence>
<keyword evidence="5" id="KW-1185">Reference proteome</keyword>
<dbReference type="SMART" id="SM00360">
    <property type="entry name" value="RRM"/>
    <property type="match status" value="1"/>
</dbReference>
<evidence type="ECO:0000313" key="6">
    <source>
        <dbReference type="WBParaSite" id="Csp11.Scaffold563.g3988.t1"/>
    </source>
</evidence>
<evidence type="ECO:0000313" key="5">
    <source>
        <dbReference type="Proteomes" id="UP000095282"/>
    </source>
</evidence>
<accession>A0A1I7TAC9</accession>
<proteinExistence type="predicted"/>